<evidence type="ECO:0000313" key="2">
    <source>
        <dbReference type="Proteomes" id="UP000572212"/>
    </source>
</evidence>
<evidence type="ECO:0000313" key="1">
    <source>
        <dbReference type="EMBL" id="MBB6513428.1"/>
    </source>
</evidence>
<reference evidence="1 2" key="1">
    <citation type="submission" date="2020-08" db="EMBL/GenBank/DDBJ databases">
        <title>Genomic Encyclopedia of Type Strains, Phase IV (KMG-IV): sequencing the most valuable type-strain genomes for metagenomic binning, comparative biology and taxonomic classification.</title>
        <authorList>
            <person name="Goeker M."/>
        </authorList>
    </citation>
    <scope>NUCLEOTIDE SEQUENCE [LARGE SCALE GENOMIC DNA]</scope>
    <source>
        <strain evidence="1 2">DSM 11805</strain>
    </source>
</reference>
<dbReference type="Proteomes" id="UP000572212">
    <property type="component" value="Unassembled WGS sequence"/>
</dbReference>
<sequence length="40" mass="4554">MRGSGSEDIHRDIKSGDNFMITFITLVDSIFHDLDSLEIQ</sequence>
<organism evidence="1 2">
    <name type="scientific">Gracilibacillus halotolerans</name>
    <dbReference type="NCBI Taxonomy" id="74386"/>
    <lineage>
        <taxon>Bacteria</taxon>
        <taxon>Bacillati</taxon>
        <taxon>Bacillota</taxon>
        <taxon>Bacilli</taxon>
        <taxon>Bacillales</taxon>
        <taxon>Bacillaceae</taxon>
        <taxon>Gracilibacillus</taxon>
    </lineage>
</organism>
<name>A0A841RS69_9BACI</name>
<gene>
    <name evidence="1" type="ORF">GGQ92_002240</name>
</gene>
<dbReference type="AlphaFoldDB" id="A0A841RS69"/>
<comment type="caution">
    <text evidence="1">The sequence shown here is derived from an EMBL/GenBank/DDBJ whole genome shotgun (WGS) entry which is preliminary data.</text>
</comment>
<proteinExistence type="predicted"/>
<dbReference type="EMBL" id="JACHON010000012">
    <property type="protein sequence ID" value="MBB6513428.1"/>
    <property type="molecule type" value="Genomic_DNA"/>
</dbReference>
<accession>A0A841RS69</accession>
<keyword evidence="2" id="KW-1185">Reference proteome</keyword>
<protein>
    <submittedName>
        <fullName evidence="1">Uncharacterized protein</fullName>
    </submittedName>
</protein>